<gene>
    <name evidence="1" type="ORF">FVF61_05795</name>
</gene>
<evidence type="ECO:0008006" key="3">
    <source>
        <dbReference type="Google" id="ProtNLM"/>
    </source>
</evidence>
<protein>
    <recommendedName>
        <fullName evidence="3">GNAT family N-acetyltransferase</fullName>
    </recommendedName>
</protein>
<organism evidence="1 2">
    <name type="scientific">Formosa maritima</name>
    <dbReference type="NCBI Taxonomy" id="2592046"/>
    <lineage>
        <taxon>Bacteria</taxon>
        <taxon>Pseudomonadati</taxon>
        <taxon>Bacteroidota</taxon>
        <taxon>Flavobacteriia</taxon>
        <taxon>Flavobacteriales</taxon>
        <taxon>Flavobacteriaceae</taxon>
        <taxon>Formosa</taxon>
    </lineage>
</organism>
<keyword evidence="2" id="KW-1185">Reference proteome</keyword>
<name>A0A5D0GEB3_9FLAO</name>
<sequence length="160" mass="19055">MIRNFIKKLQLKQIDVFVFVLDKEMYQPMSLPEYPVKESQVSDTKTHYKLYDGEVVMHRSTLFKRIFLLRLIHKKGPVIGDCYTPLKYRGQSLYPKMIHYIAKNCLFEKKIDELFIIVDTTNKASIRGIEKAGFLKYAQITTKRWLLFYFKPIITYNKNS</sequence>
<accession>A0A5D0GEB3</accession>
<dbReference type="RefSeq" id="WP_148454300.1">
    <property type="nucleotide sequence ID" value="NZ_VSFC01000030.1"/>
</dbReference>
<dbReference type="Proteomes" id="UP000324550">
    <property type="component" value="Unassembled WGS sequence"/>
</dbReference>
<reference evidence="1 2" key="1">
    <citation type="submission" date="2019-08" db="EMBL/GenBank/DDBJ databases">
        <title>Formosa sediminis sp. nov., isolated from marine sediment.</title>
        <authorList>
            <person name="Cao W.R."/>
        </authorList>
    </citation>
    <scope>NUCLEOTIDE SEQUENCE [LARGE SCALE GENOMIC DNA]</scope>
    <source>
        <strain evidence="1 2">1494</strain>
    </source>
</reference>
<dbReference type="InterPro" id="IPR016181">
    <property type="entry name" value="Acyl_CoA_acyltransferase"/>
</dbReference>
<dbReference type="EMBL" id="VSFC01000030">
    <property type="protein sequence ID" value="TYA56649.1"/>
    <property type="molecule type" value="Genomic_DNA"/>
</dbReference>
<dbReference type="OrthoDB" id="825269at2"/>
<dbReference type="Gene3D" id="3.40.630.30">
    <property type="match status" value="1"/>
</dbReference>
<dbReference type="SUPFAM" id="SSF55729">
    <property type="entry name" value="Acyl-CoA N-acyltransferases (Nat)"/>
    <property type="match status" value="1"/>
</dbReference>
<proteinExistence type="predicted"/>
<evidence type="ECO:0000313" key="1">
    <source>
        <dbReference type="EMBL" id="TYA56649.1"/>
    </source>
</evidence>
<comment type="caution">
    <text evidence="1">The sequence shown here is derived from an EMBL/GenBank/DDBJ whole genome shotgun (WGS) entry which is preliminary data.</text>
</comment>
<evidence type="ECO:0000313" key="2">
    <source>
        <dbReference type="Proteomes" id="UP000324550"/>
    </source>
</evidence>
<dbReference type="AlphaFoldDB" id="A0A5D0GEB3"/>